<evidence type="ECO:0000256" key="1">
    <source>
        <dbReference type="SAM" id="Phobius"/>
    </source>
</evidence>
<evidence type="ECO:0000313" key="2">
    <source>
        <dbReference type="EMBL" id="MFC2970481.1"/>
    </source>
</evidence>
<feature type="transmembrane region" description="Helical" evidence="1">
    <location>
        <begin position="48"/>
        <end position="70"/>
    </location>
</feature>
<organism evidence="2 3">
    <name type="scientific">Acidimangrovimonas pyrenivorans</name>
    <dbReference type="NCBI Taxonomy" id="2030798"/>
    <lineage>
        <taxon>Bacteria</taxon>
        <taxon>Pseudomonadati</taxon>
        <taxon>Pseudomonadota</taxon>
        <taxon>Alphaproteobacteria</taxon>
        <taxon>Rhodobacterales</taxon>
        <taxon>Paracoccaceae</taxon>
        <taxon>Acidimangrovimonas</taxon>
    </lineage>
</organism>
<name>A0ABV7ANW7_9RHOB</name>
<comment type="caution">
    <text evidence="2">The sequence shown here is derived from an EMBL/GenBank/DDBJ whole genome shotgun (WGS) entry which is preliminary data.</text>
</comment>
<dbReference type="EMBL" id="JBHRSK010000022">
    <property type="protein sequence ID" value="MFC2970481.1"/>
    <property type="molecule type" value="Genomic_DNA"/>
</dbReference>
<proteinExistence type="predicted"/>
<accession>A0ABV7ANW7</accession>
<keyword evidence="3" id="KW-1185">Reference proteome</keyword>
<keyword evidence="1" id="KW-0812">Transmembrane</keyword>
<sequence length="114" mass="11428">MSDNSFLADVLKAAAGSALITAAAWGAAGGATSALVIKVRLKDALRQIIIGALVAAGSGALGGAFLVRWVGLPREMIAVTGAASSVSYLTGVFGPAIFSLILQRLQTGEIDDQG</sequence>
<keyword evidence="1" id="KW-0472">Membrane</keyword>
<dbReference type="RefSeq" id="WP_377835492.1">
    <property type="nucleotide sequence ID" value="NZ_JBHRSK010000022.1"/>
</dbReference>
<evidence type="ECO:0000313" key="3">
    <source>
        <dbReference type="Proteomes" id="UP001595443"/>
    </source>
</evidence>
<dbReference type="Proteomes" id="UP001595443">
    <property type="component" value="Unassembled WGS sequence"/>
</dbReference>
<gene>
    <name evidence="2" type="ORF">ACFOES_20475</name>
</gene>
<keyword evidence="1" id="KW-1133">Transmembrane helix</keyword>
<protein>
    <recommendedName>
        <fullName evidence="4">Holin</fullName>
    </recommendedName>
</protein>
<reference evidence="3" key="1">
    <citation type="journal article" date="2019" name="Int. J. Syst. Evol. Microbiol.">
        <title>The Global Catalogue of Microorganisms (GCM) 10K type strain sequencing project: providing services to taxonomists for standard genome sequencing and annotation.</title>
        <authorList>
            <consortium name="The Broad Institute Genomics Platform"/>
            <consortium name="The Broad Institute Genome Sequencing Center for Infectious Disease"/>
            <person name="Wu L."/>
            <person name="Ma J."/>
        </authorList>
    </citation>
    <scope>NUCLEOTIDE SEQUENCE [LARGE SCALE GENOMIC DNA]</scope>
    <source>
        <strain evidence="3">KCTC 62192</strain>
    </source>
</reference>
<evidence type="ECO:0008006" key="4">
    <source>
        <dbReference type="Google" id="ProtNLM"/>
    </source>
</evidence>
<feature type="transmembrane region" description="Helical" evidence="1">
    <location>
        <begin position="13"/>
        <end position="36"/>
    </location>
</feature>
<feature type="transmembrane region" description="Helical" evidence="1">
    <location>
        <begin position="76"/>
        <end position="102"/>
    </location>
</feature>